<dbReference type="STRING" id="156980.SAMN04489745_3151"/>
<dbReference type="EMBL" id="FNSN01000006">
    <property type="protein sequence ID" value="SEC96849.1"/>
    <property type="molecule type" value="Genomic_DNA"/>
</dbReference>
<dbReference type="RefSeq" id="WP_066217445.1">
    <property type="nucleotide sequence ID" value="NZ_FNSN01000003.1"/>
</dbReference>
<dbReference type="AlphaFoldDB" id="A0A1H4WDE9"/>
<evidence type="ECO:0000313" key="4">
    <source>
        <dbReference type="EMBL" id="SEC96849.1"/>
    </source>
</evidence>
<reference evidence="2 7" key="1">
    <citation type="submission" date="2016-10" db="EMBL/GenBank/DDBJ databases">
        <authorList>
            <person name="de Groot N.N."/>
        </authorList>
    </citation>
    <scope>NUCLEOTIDE SEQUENCE [LARGE SCALE GENOMIC DNA]</scope>
    <source>
        <strain evidence="2 7">DSM 10495</strain>
    </source>
</reference>
<accession>A0A1H4WDE9</accession>
<evidence type="ECO:0000313" key="3">
    <source>
        <dbReference type="EMBL" id="SEC93794.1"/>
    </source>
</evidence>
<dbReference type="EMBL" id="FNSN01000009">
    <property type="protein sequence ID" value="SEC99816.1"/>
    <property type="molecule type" value="Genomic_DNA"/>
</dbReference>
<evidence type="ECO:0000313" key="1">
    <source>
        <dbReference type="EMBL" id="SEC54940.1"/>
    </source>
</evidence>
<dbReference type="EMBL" id="FNSN01000004">
    <property type="protein sequence ID" value="SEC91120.1"/>
    <property type="molecule type" value="Genomic_DNA"/>
</dbReference>
<organism evidence="2 7">
    <name type="scientific">Arthrobacter woluwensis</name>
    <dbReference type="NCBI Taxonomy" id="156980"/>
    <lineage>
        <taxon>Bacteria</taxon>
        <taxon>Bacillati</taxon>
        <taxon>Actinomycetota</taxon>
        <taxon>Actinomycetes</taxon>
        <taxon>Micrococcales</taxon>
        <taxon>Micrococcaceae</taxon>
        <taxon>Arthrobacter</taxon>
    </lineage>
</organism>
<dbReference type="Proteomes" id="UP000182652">
    <property type="component" value="Unassembled WGS sequence"/>
</dbReference>
<evidence type="ECO:0000313" key="7">
    <source>
        <dbReference type="Proteomes" id="UP000182652"/>
    </source>
</evidence>
<evidence type="ECO:0000313" key="5">
    <source>
        <dbReference type="EMBL" id="SEC98817.1"/>
    </source>
</evidence>
<evidence type="ECO:0000313" key="2">
    <source>
        <dbReference type="EMBL" id="SEC91120.1"/>
    </source>
</evidence>
<gene>
    <name evidence="1" type="ORF">SAMN04489745_3151</name>
    <name evidence="2" type="ORF">SAMN04489745_3492</name>
    <name evidence="3" type="ORF">SAMN04489745_3513</name>
    <name evidence="4" type="ORF">SAMN04489745_3580</name>
    <name evidence="5" type="ORF">SAMN04489745_3623</name>
    <name evidence="6" type="ORF">SAMN04489745_3644</name>
</gene>
<dbReference type="EMBL" id="FNSN01000003">
    <property type="protein sequence ID" value="SEC54940.1"/>
    <property type="molecule type" value="Genomic_DNA"/>
</dbReference>
<dbReference type="EMBL" id="FNSN01000008">
    <property type="protein sequence ID" value="SEC98817.1"/>
    <property type="molecule type" value="Genomic_DNA"/>
</dbReference>
<protein>
    <submittedName>
        <fullName evidence="2">Uncharacterized protein</fullName>
    </submittedName>
</protein>
<keyword evidence="7" id="KW-1185">Reference proteome</keyword>
<evidence type="ECO:0000313" key="6">
    <source>
        <dbReference type="EMBL" id="SEC99816.1"/>
    </source>
</evidence>
<dbReference type="EMBL" id="FNSN01000005">
    <property type="protein sequence ID" value="SEC93794.1"/>
    <property type="molecule type" value="Genomic_DNA"/>
</dbReference>
<sequence>MAIRVKLNQRGFRELRNAPPVVAFLESQAERVANAAGPGFETDTHTGGARARVAIYPDTEEAYRAEAKYGALSKAVGSG</sequence>
<name>A0A1H4WDE9_9MICC</name>
<proteinExistence type="predicted"/>